<keyword evidence="3" id="KW-1185">Reference proteome</keyword>
<feature type="region of interest" description="Disordered" evidence="1">
    <location>
        <begin position="282"/>
        <end position="321"/>
    </location>
</feature>
<protein>
    <submittedName>
        <fullName evidence="2">Uncharacterized protein</fullName>
    </submittedName>
</protein>
<feature type="compositionally biased region" description="Polar residues" evidence="1">
    <location>
        <begin position="356"/>
        <end position="368"/>
    </location>
</feature>
<proteinExistence type="predicted"/>
<feature type="region of interest" description="Disordered" evidence="1">
    <location>
        <begin position="200"/>
        <end position="231"/>
    </location>
</feature>
<evidence type="ECO:0000256" key="1">
    <source>
        <dbReference type="SAM" id="MobiDB-lite"/>
    </source>
</evidence>
<dbReference type="OrthoDB" id="3260134at2759"/>
<dbReference type="EMBL" id="ML770127">
    <property type="protein sequence ID" value="KAE9384534.1"/>
    <property type="molecule type" value="Genomic_DNA"/>
</dbReference>
<gene>
    <name evidence="2" type="ORF">BT96DRAFT_950495</name>
</gene>
<dbReference type="AlphaFoldDB" id="A0A6A4GGK8"/>
<sequence>MSSVIGDNGAEVARIPIGSGTSPYGLLTHTMPAGSVIGRSFDSKALTLKIVILFDAFSLSLVANGPRKHATECVETTLINSIHPILYGKRSEVVFDHGPIPGDSTGHMQKHHFGMQRLYLALNRGNSGTNKDKATFELFKKSGPAKSASDITLQNNGHQLGLWRRENNALQALDTSESLSLRSAMDNVLSMPDLAGLARRPSQTLKQRRSSFLPCIRKETSKQHRAGSQVSNMDLLHHESSSDFKEGLAEPQFAFDIIEDGAFDNDKEEGYCRHSISNSVASPPMFKESLPNKFNPSQEDEHAIQDQEEADDGNSLPLPMQFASPLNGLDSYHNTFAPPTLIHAPNMKQPIPARSPSYTLNNIPTYGS</sequence>
<feature type="region of interest" description="Disordered" evidence="1">
    <location>
        <begin position="347"/>
        <end position="368"/>
    </location>
</feature>
<evidence type="ECO:0000313" key="3">
    <source>
        <dbReference type="Proteomes" id="UP000799118"/>
    </source>
</evidence>
<organism evidence="2 3">
    <name type="scientific">Gymnopus androsaceus JB14</name>
    <dbReference type="NCBI Taxonomy" id="1447944"/>
    <lineage>
        <taxon>Eukaryota</taxon>
        <taxon>Fungi</taxon>
        <taxon>Dikarya</taxon>
        <taxon>Basidiomycota</taxon>
        <taxon>Agaricomycotina</taxon>
        <taxon>Agaricomycetes</taxon>
        <taxon>Agaricomycetidae</taxon>
        <taxon>Agaricales</taxon>
        <taxon>Marasmiineae</taxon>
        <taxon>Omphalotaceae</taxon>
        <taxon>Gymnopus</taxon>
    </lineage>
</organism>
<name>A0A6A4GGK8_9AGAR</name>
<reference evidence="2" key="1">
    <citation type="journal article" date="2019" name="Environ. Microbiol.">
        <title>Fungal ecological strategies reflected in gene transcription - a case study of two litter decomposers.</title>
        <authorList>
            <person name="Barbi F."/>
            <person name="Kohler A."/>
            <person name="Barry K."/>
            <person name="Baskaran P."/>
            <person name="Daum C."/>
            <person name="Fauchery L."/>
            <person name="Ihrmark K."/>
            <person name="Kuo A."/>
            <person name="LaButti K."/>
            <person name="Lipzen A."/>
            <person name="Morin E."/>
            <person name="Grigoriev I.V."/>
            <person name="Henrissat B."/>
            <person name="Lindahl B."/>
            <person name="Martin F."/>
        </authorList>
    </citation>
    <scope>NUCLEOTIDE SEQUENCE</scope>
    <source>
        <strain evidence="2">JB14</strain>
    </source>
</reference>
<accession>A0A6A4GGK8</accession>
<evidence type="ECO:0000313" key="2">
    <source>
        <dbReference type="EMBL" id="KAE9384534.1"/>
    </source>
</evidence>
<dbReference type="Proteomes" id="UP000799118">
    <property type="component" value="Unassembled WGS sequence"/>
</dbReference>